<dbReference type="EnsemblMetazoa" id="HelroT112372">
    <property type="protein sequence ID" value="HelroP112372"/>
    <property type="gene ID" value="HelroG112372"/>
</dbReference>
<feature type="compositionally biased region" description="Basic residues" evidence="2">
    <location>
        <begin position="283"/>
        <end position="319"/>
    </location>
</feature>
<dbReference type="RefSeq" id="XP_009018695.1">
    <property type="nucleotide sequence ID" value="XM_009020447.1"/>
</dbReference>
<evidence type="ECO:0000313" key="3">
    <source>
        <dbReference type="EMBL" id="ESO03002.1"/>
    </source>
</evidence>
<protein>
    <recommendedName>
        <fullName evidence="6">Luc7-like protein 3</fullName>
    </recommendedName>
</protein>
<dbReference type="Proteomes" id="UP000015101">
    <property type="component" value="Unassembled WGS sequence"/>
</dbReference>
<dbReference type="EMBL" id="AMQM01004747">
    <property type="status" value="NOT_ANNOTATED_CDS"/>
    <property type="molecule type" value="Genomic_DNA"/>
</dbReference>
<dbReference type="EMBL" id="AMQM01004746">
    <property type="status" value="NOT_ANNOTATED_CDS"/>
    <property type="molecule type" value="Genomic_DNA"/>
</dbReference>
<proteinExistence type="inferred from homology"/>
<gene>
    <name evidence="4" type="primary">20195343</name>
    <name evidence="3" type="ORF">HELRODRAFT_112372</name>
</gene>
<reference evidence="5" key="1">
    <citation type="submission" date="2012-12" db="EMBL/GenBank/DDBJ databases">
        <authorList>
            <person name="Hellsten U."/>
            <person name="Grimwood J."/>
            <person name="Chapman J.A."/>
            <person name="Shapiro H."/>
            <person name="Aerts A."/>
            <person name="Otillar R.P."/>
            <person name="Terry A.Y."/>
            <person name="Boore J.L."/>
            <person name="Simakov O."/>
            <person name="Marletaz F."/>
            <person name="Cho S.-J."/>
            <person name="Edsinger-Gonzales E."/>
            <person name="Havlak P."/>
            <person name="Kuo D.-H."/>
            <person name="Larsson T."/>
            <person name="Lv J."/>
            <person name="Arendt D."/>
            <person name="Savage R."/>
            <person name="Osoegawa K."/>
            <person name="de Jong P."/>
            <person name="Lindberg D.R."/>
            <person name="Seaver E.C."/>
            <person name="Weisblat D.A."/>
            <person name="Putnam N.H."/>
            <person name="Grigoriev I.V."/>
            <person name="Rokhsar D.S."/>
        </authorList>
    </citation>
    <scope>NUCLEOTIDE SEQUENCE</scope>
</reference>
<dbReference type="HOGENOM" id="CLU_030397_0_0_1"/>
<dbReference type="InParanoid" id="T1EFJ1"/>
<feature type="compositionally biased region" description="Basic and acidic residues" evidence="2">
    <location>
        <begin position="267"/>
        <end position="282"/>
    </location>
</feature>
<organism evidence="4 5">
    <name type="scientific">Helobdella robusta</name>
    <name type="common">Californian leech</name>
    <dbReference type="NCBI Taxonomy" id="6412"/>
    <lineage>
        <taxon>Eukaryota</taxon>
        <taxon>Metazoa</taxon>
        <taxon>Spiralia</taxon>
        <taxon>Lophotrochozoa</taxon>
        <taxon>Annelida</taxon>
        <taxon>Clitellata</taxon>
        <taxon>Hirudinea</taxon>
        <taxon>Rhynchobdellida</taxon>
        <taxon>Glossiphoniidae</taxon>
        <taxon>Helobdella</taxon>
    </lineage>
</organism>
<name>T1EFJ1_HELRO</name>
<evidence type="ECO:0008006" key="6">
    <source>
        <dbReference type="Google" id="ProtNLM"/>
    </source>
</evidence>
<evidence type="ECO:0000256" key="1">
    <source>
        <dbReference type="ARBA" id="ARBA00005655"/>
    </source>
</evidence>
<feature type="region of interest" description="Disordered" evidence="2">
    <location>
        <begin position="262"/>
        <end position="325"/>
    </location>
</feature>
<evidence type="ECO:0000313" key="5">
    <source>
        <dbReference type="Proteomes" id="UP000015101"/>
    </source>
</evidence>
<dbReference type="PANTHER" id="PTHR12375">
    <property type="entry name" value="RNA-BINDING PROTEIN LUC7-RELATED"/>
    <property type="match status" value="1"/>
</dbReference>
<dbReference type="EMBL" id="KB096676">
    <property type="protein sequence ID" value="ESO03002.1"/>
    <property type="molecule type" value="Genomic_DNA"/>
</dbReference>
<keyword evidence="5" id="KW-1185">Reference proteome</keyword>
<accession>T1EFJ1</accession>
<comment type="similarity">
    <text evidence="1">Belongs to the Luc7 family.</text>
</comment>
<dbReference type="GO" id="GO:0005685">
    <property type="term" value="C:U1 snRNP"/>
    <property type="evidence" value="ECO:0000318"/>
    <property type="project" value="GO_Central"/>
</dbReference>
<dbReference type="FunCoup" id="T1EFJ1">
    <property type="interactions" value="1471"/>
</dbReference>
<dbReference type="GO" id="GO:0003729">
    <property type="term" value="F:mRNA binding"/>
    <property type="evidence" value="ECO:0000318"/>
    <property type="project" value="GO_Central"/>
</dbReference>
<dbReference type="Pfam" id="PF03194">
    <property type="entry name" value="LUC7"/>
    <property type="match status" value="1"/>
</dbReference>
<reference evidence="3 5" key="2">
    <citation type="journal article" date="2013" name="Nature">
        <title>Insights into bilaterian evolution from three spiralian genomes.</title>
        <authorList>
            <person name="Simakov O."/>
            <person name="Marletaz F."/>
            <person name="Cho S.J."/>
            <person name="Edsinger-Gonzales E."/>
            <person name="Havlak P."/>
            <person name="Hellsten U."/>
            <person name="Kuo D.H."/>
            <person name="Larsson T."/>
            <person name="Lv J."/>
            <person name="Arendt D."/>
            <person name="Savage R."/>
            <person name="Osoegawa K."/>
            <person name="de Jong P."/>
            <person name="Grimwood J."/>
            <person name="Chapman J.A."/>
            <person name="Shapiro H."/>
            <person name="Aerts A."/>
            <person name="Otillar R.P."/>
            <person name="Terry A.Y."/>
            <person name="Boore J.L."/>
            <person name="Grigoriev I.V."/>
            <person name="Lindberg D.R."/>
            <person name="Seaver E.C."/>
            <person name="Weisblat D.A."/>
            <person name="Putnam N.H."/>
            <person name="Rokhsar D.S."/>
        </authorList>
    </citation>
    <scope>NUCLEOTIDE SEQUENCE</scope>
</reference>
<evidence type="ECO:0000256" key="2">
    <source>
        <dbReference type="SAM" id="MobiDB-lite"/>
    </source>
</evidence>
<dbReference type="InterPro" id="IPR004882">
    <property type="entry name" value="Luc7-rel"/>
</dbReference>
<dbReference type="CTD" id="20195343"/>
<dbReference type="OMA" id="FCPFKAL"/>
<dbReference type="GO" id="GO:0006376">
    <property type="term" value="P:mRNA splice site recognition"/>
    <property type="evidence" value="ECO:0000318"/>
    <property type="project" value="GO_Central"/>
</dbReference>
<dbReference type="GeneID" id="20195343"/>
<dbReference type="eggNOG" id="KOG0796">
    <property type="taxonomic scope" value="Eukaryota"/>
</dbReference>
<dbReference type="GO" id="GO:0071004">
    <property type="term" value="C:U2-type prespliceosome"/>
    <property type="evidence" value="ECO:0000318"/>
    <property type="project" value="GO_Central"/>
</dbReference>
<evidence type="ECO:0000313" key="4">
    <source>
        <dbReference type="EnsemblMetazoa" id="HelroP112372"/>
    </source>
</evidence>
<dbReference type="AlphaFoldDB" id="T1EFJ1"/>
<sequence>MASYAAALLDELMGRNRDSNPHDISVKKDHWSDEKMCKYFLCGFCPHDLFINTKADLGKCTKLHDEEFRMSYQGSDQVGKMGYEKEFERLLLSLANDIDRRIKRGEQRLASNNKHKAQPFMTPSTSMRQQKINELTDSINKLVAEAETLGCEGKVDEAKEVMERCDKMKMEKNSLAVIQAREQHATDQEMNKVMEVCNICGALLVVGDPQQRQDEHITGKLHMGYAKIKAYLKEKNVKLSSELMKMDVSSASAFYRPSPYTSIDLSSDLKRSPKSRSRERSHSSQKKHRSHSKSHKSKGRKHHRHHKHHHQHHHHRSRREKTPDN</sequence>
<reference evidence="4" key="3">
    <citation type="submission" date="2015-06" db="UniProtKB">
        <authorList>
            <consortium name="EnsemblMetazoa"/>
        </authorList>
    </citation>
    <scope>IDENTIFICATION</scope>
</reference>
<dbReference type="KEGG" id="hro:HELRODRAFT_112372"/>
<dbReference type="STRING" id="6412.T1EFJ1"/>
<dbReference type="OrthoDB" id="10266921at2759"/>